<evidence type="ECO:0000256" key="3">
    <source>
        <dbReference type="ARBA" id="ARBA00022692"/>
    </source>
</evidence>
<keyword evidence="2" id="KW-0813">Transport</keyword>
<feature type="transmembrane region" description="Helical" evidence="8">
    <location>
        <begin position="376"/>
        <end position="395"/>
    </location>
</feature>
<dbReference type="InterPro" id="IPR020846">
    <property type="entry name" value="MFS_dom"/>
</dbReference>
<dbReference type="CDD" id="cd17323">
    <property type="entry name" value="MFS_Tpo1_MDR_like"/>
    <property type="match status" value="1"/>
</dbReference>
<keyword evidence="5 8" id="KW-0472">Membrane</keyword>
<feature type="transmembrane region" description="Helical" evidence="8">
    <location>
        <begin position="221"/>
        <end position="241"/>
    </location>
</feature>
<gene>
    <name evidence="10" type="ORF">GGI25_003108</name>
</gene>
<dbReference type="OrthoDB" id="3936150at2759"/>
<feature type="region of interest" description="Disordered" evidence="7">
    <location>
        <begin position="1"/>
        <end position="53"/>
    </location>
</feature>
<evidence type="ECO:0000256" key="4">
    <source>
        <dbReference type="ARBA" id="ARBA00022989"/>
    </source>
</evidence>
<dbReference type="GO" id="GO:0140115">
    <property type="term" value="P:export across plasma membrane"/>
    <property type="evidence" value="ECO:0007669"/>
    <property type="project" value="UniProtKB-ARBA"/>
</dbReference>
<evidence type="ECO:0000256" key="2">
    <source>
        <dbReference type="ARBA" id="ARBA00022448"/>
    </source>
</evidence>
<dbReference type="InterPro" id="IPR011701">
    <property type="entry name" value="MFS"/>
</dbReference>
<keyword evidence="6" id="KW-0325">Glycoprotein</keyword>
<feature type="transmembrane region" description="Helical" evidence="8">
    <location>
        <begin position="102"/>
        <end position="121"/>
    </location>
</feature>
<dbReference type="InterPro" id="IPR036259">
    <property type="entry name" value="MFS_trans_sf"/>
</dbReference>
<name>A0A9W8KYF6_9FUNG</name>
<dbReference type="PANTHER" id="PTHR23502:SF51">
    <property type="entry name" value="QUINIDINE RESISTANCE PROTEIN 1-RELATED"/>
    <property type="match status" value="1"/>
</dbReference>
<dbReference type="PROSITE" id="PS50850">
    <property type="entry name" value="MFS"/>
    <property type="match status" value="1"/>
</dbReference>
<dbReference type="Pfam" id="PF07690">
    <property type="entry name" value="MFS_1"/>
    <property type="match status" value="1"/>
</dbReference>
<feature type="transmembrane region" description="Helical" evidence="8">
    <location>
        <begin position="466"/>
        <end position="488"/>
    </location>
</feature>
<feature type="compositionally biased region" description="Basic and acidic residues" evidence="7">
    <location>
        <begin position="1"/>
        <end position="10"/>
    </location>
</feature>
<dbReference type="FunFam" id="1.20.1720.10:FF:000009">
    <property type="entry name" value="MFS multidrug transporter"/>
    <property type="match status" value="1"/>
</dbReference>
<feature type="domain" description="Major facilitator superfamily (MFS) profile" evidence="9">
    <location>
        <begin position="67"/>
        <end position="491"/>
    </location>
</feature>
<dbReference type="FunFam" id="1.20.1250.20:FF:000172">
    <property type="entry name" value="MFS multidrug resistance transporter"/>
    <property type="match status" value="1"/>
</dbReference>
<feature type="transmembrane region" description="Helical" evidence="8">
    <location>
        <begin position="280"/>
        <end position="298"/>
    </location>
</feature>
<dbReference type="EMBL" id="JANBTW010000031">
    <property type="protein sequence ID" value="KAJ2677588.1"/>
    <property type="molecule type" value="Genomic_DNA"/>
</dbReference>
<evidence type="ECO:0000256" key="1">
    <source>
        <dbReference type="ARBA" id="ARBA00004141"/>
    </source>
</evidence>
<evidence type="ECO:0000256" key="8">
    <source>
        <dbReference type="SAM" id="Phobius"/>
    </source>
</evidence>
<evidence type="ECO:0000259" key="9">
    <source>
        <dbReference type="PROSITE" id="PS50850"/>
    </source>
</evidence>
<evidence type="ECO:0000256" key="5">
    <source>
        <dbReference type="ARBA" id="ARBA00023136"/>
    </source>
</evidence>
<feature type="transmembrane region" description="Helical" evidence="8">
    <location>
        <begin position="133"/>
        <end position="159"/>
    </location>
</feature>
<feature type="transmembrane region" description="Helical" evidence="8">
    <location>
        <begin position="65"/>
        <end position="82"/>
    </location>
</feature>
<proteinExistence type="predicted"/>
<dbReference type="Gene3D" id="1.20.1720.10">
    <property type="entry name" value="Multidrug resistance protein D"/>
    <property type="match status" value="1"/>
</dbReference>
<dbReference type="AlphaFoldDB" id="A0A9W8KYF6"/>
<evidence type="ECO:0000313" key="11">
    <source>
        <dbReference type="Proteomes" id="UP001151518"/>
    </source>
</evidence>
<protein>
    <recommendedName>
        <fullName evidence="9">Major facilitator superfamily (MFS) profile domain-containing protein</fullName>
    </recommendedName>
</protein>
<comment type="caution">
    <text evidence="10">The sequence shown here is derived from an EMBL/GenBank/DDBJ whole genome shotgun (WGS) entry which is preliminary data.</text>
</comment>
<feature type="transmembrane region" description="Helical" evidence="8">
    <location>
        <begin position="318"/>
        <end position="340"/>
    </location>
</feature>
<organism evidence="10 11">
    <name type="scientific">Coemansia spiralis</name>
    <dbReference type="NCBI Taxonomy" id="417178"/>
    <lineage>
        <taxon>Eukaryota</taxon>
        <taxon>Fungi</taxon>
        <taxon>Fungi incertae sedis</taxon>
        <taxon>Zoopagomycota</taxon>
        <taxon>Kickxellomycotina</taxon>
        <taxon>Kickxellomycetes</taxon>
        <taxon>Kickxellales</taxon>
        <taxon>Kickxellaceae</taxon>
        <taxon>Coemansia</taxon>
    </lineage>
</organism>
<comment type="subcellular location">
    <subcellularLocation>
        <location evidence="1">Membrane</location>
        <topology evidence="1">Multi-pass membrane protein</topology>
    </subcellularLocation>
</comment>
<dbReference type="GO" id="GO:0005886">
    <property type="term" value="C:plasma membrane"/>
    <property type="evidence" value="ECO:0007669"/>
    <property type="project" value="TreeGrafter"/>
</dbReference>
<evidence type="ECO:0000256" key="7">
    <source>
        <dbReference type="SAM" id="MobiDB-lite"/>
    </source>
</evidence>
<dbReference type="SUPFAM" id="SSF103473">
    <property type="entry name" value="MFS general substrate transporter"/>
    <property type="match status" value="1"/>
</dbReference>
<evidence type="ECO:0000256" key="6">
    <source>
        <dbReference type="ARBA" id="ARBA00023180"/>
    </source>
</evidence>
<keyword evidence="4 8" id="KW-1133">Transmembrane helix</keyword>
<evidence type="ECO:0000313" key="10">
    <source>
        <dbReference type="EMBL" id="KAJ2677588.1"/>
    </source>
</evidence>
<dbReference type="PANTHER" id="PTHR23502">
    <property type="entry name" value="MAJOR FACILITATOR SUPERFAMILY"/>
    <property type="match status" value="1"/>
</dbReference>
<feature type="transmembrane region" description="Helical" evidence="8">
    <location>
        <begin position="401"/>
        <end position="422"/>
    </location>
</feature>
<accession>A0A9W8KYF6</accession>
<dbReference type="GO" id="GO:0015137">
    <property type="term" value="F:citrate transmembrane transporter activity"/>
    <property type="evidence" value="ECO:0007669"/>
    <property type="project" value="UniProtKB-ARBA"/>
</dbReference>
<reference evidence="10" key="1">
    <citation type="submission" date="2022-07" db="EMBL/GenBank/DDBJ databases">
        <title>Phylogenomic reconstructions and comparative analyses of Kickxellomycotina fungi.</title>
        <authorList>
            <person name="Reynolds N.K."/>
            <person name="Stajich J.E."/>
            <person name="Barry K."/>
            <person name="Grigoriev I.V."/>
            <person name="Crous P."/>
            <person name="Smith M.E."/>
        </authorList>
    </citation>
    <scope>NUCLEOTIDE SEQUENCE</scope>
    <source>
        <strain evidence="10">NRRL 3115</strain>
    </source>
</reference>
<feature type="compositionally biased region" description="Polar residues" evidence="7">
    <location>
        <begin position="20"/>
        <end position="31"/>
    </location>
</feature>
<keyword evidence="3 8" id="KW-0812">Transmembrane</keyword>
<dbReference type="Proteomes" id="UP001151518">
    <property type="component" value="Unassembled WGS sequence"/>
</dbReference>
<sequence length="503" mass="54290">MAESLKHKAADSLPTDDEAQQQNANTSSSILPSHHSGATKEVSDTDSTEAGEGLPYSPFSTKVKVMVVVITALTGLVSPLSANMYYPSIQTVRSDLHTSQSAITWTITAYMIAMAVFPLVWSNLADQIGRKPVYALSMIIYTCGSIGCALSHNLAALIASRVVQSAGSSAVQGAGAGTISDIYPREQRGTALGIYYLGPLLGPCLGPLIGGYIGEDIGWRWVFWILAIWGGVMALLAIFVLPETHRRLVAKKHKIQQVNIPPPLRLKDNNPLLDIATARYPAVAAALFHFAMIFGSYFTNATGQPLAYENVYGLSPGMSGVCFLASGIGCIFGSTSGGRVTDIMLKRKKRALIAKMQGGEEEAKAIRVPAEARLEVMWIGTLLFLCGLIISGWLIDKKLSLAGVLVMQFCIGAGMAFTFQSLGSYLIDVFPSMSARITGVQNFWRSAWGAVIVQVFPTMLSNIGWGWSYTIMCFLTVLSFAVMQCVVFKGEMLRRRFGPPTSI</sequence>